<evidence type="ECO:0000256" key="7">
    <source>
        <dbReference type="HAMAP-Rule" id="MF_00173"/>
    </source>
</evidence>
<protein>
    <recommendedName>
        <fullName evidence="7">Arginine repressor</fullName>
    </recommendedName>
</protein>
<proteinExistence type="inferred from homology"/>
<keyword evidence="5 7" id="KW-0238">DNA-binding</keyword>
<keyword evidence="7" id="KW-0678">Repressor</keyword>
<dbReference type="GO" id="GO:0003677">
    <property type="term" value="F:DNA binding"/>
    <property type="evidence" value="ECO:0007669"/>
    <property type="project" value="UniProtKB-KW"/>
</dbReference>
<organism evidence="10 11">
    <name type="scientific">Tetragenococcus muriaticus 3MR10-3</name>
    <dbReference type="NCBI Taxonomy" id="1302648"/>
    <lineage>
        <taxon>Bacteria</taxon>
        <taxon>Bacillati</taxon>
        <taxon>Bacillota</taxon>
        <taxon>Bacilli</taxon>
        <taxon>Lactobacillales</taxon>
        <taxon>Enterococcaceae</taxon>
        <taxon>Tetragenococcus</taxon>
    </lineage>
</organism>
<gene>
    <name evidence="7" type="primary">argR</name>
    <name evidence="10" type="ORF">TMU3MR103_2138</name>
</gene>
<evidence type="ECO:0000256" key="4">
    <source>
        <dbReference type="ARBA" id="ARBA00023015"/>
    </source>
</evidence>
<dbReference type="InterPro" id="IPR036390">
    <property type="entry name" value="WH_DNA-bd_sf"/>
</dbReference>
<keyword evidence="7" id="KW-0028">Amino-acid biosynthesis</keyword>
<dbReference type="PANTHER" id="PTHR34471">
    <property type="entry name" value="ARGININE REPRESSOR"/>
    <property type="match status" value="1"/>
</dbReference>
<comment type="function">
    <text evidence="7">Regulates arginine biosynthesis genes.</text>
</comment>
<dbReference type="InterPro" id="IPR036251">
    <property type="entry name" value="Arg_repress_C_sf"/>
</dbReference>
<dbReference type="GO" id="GO:0051259">
    <property type="term" value="P:protein complex oligomerization"/>
    <property type="evidence" value="ECO:0007669"/>
    <property type="project" value="InterPro"/>
</dbReference>
<dbReference type="GO" id="GO:0034618">
    <property type="term" value="F:arginine binding"/>
    <property type="evidence" value="ECO:0007669"/>
    <property type="project" value="InterPro"/>
</dbReference>
<evidence type="ECO:0000256" key="5">
    <source>
        <dbReference type="ARBA" id="ARBA00023125"/>
    </source>
</evidence>
<dbReference type="GO" id="GO:1900079">
    <property type="term" value="P:regulation of arginine biosynthetic process"/>
    <property type="evidence" value="ECO:0007669"/>
    <property type="project" value="UniProtKB-UniRule"/>
</dbReference>
<dbReference type="Proteomes" id="UP000029381">
    <property type="component" value="Unassembled WGS sequence"/>
</dbReference>
<dbReference type="GO" id="GO:0006526">
    <property type="term" value="P:L-arginine biosynthetic process"/>
    <property type="evidence" value="ECO:0007669"/>
    <property type="project" value="UniProtKB-UniPathway"/>
</dbReference>
<evidence type="ECO:0000256" key="3">
    <source>
        <dbReference type="ARBA" id="ARBA00022490"/>
    </source>
</evidence>
<evidence type="ECO:0000256" key="2">
    <source>
        <dbReference type="ARBA" id="ARBA00008316"/>
    </source>
</evidence>
<dbReference type="SUPFAM" id="SSF46785">
    <property type="entry name" value="Winged helix' DNA-binding domain"/>
    <property type="match status" value="1"/>
</dbReference>
<evidence type="ECO:0000256" key="6">
    <source>
        <dbReference type="ARBA" id="ARBA00023163"/>
    </source>
</evidence>
<keyword evidence="6 7" id="KW-0804">Transcription</keyword>
<dbReference type="AlphaFoldDB" id="A0A091BZG4"/>
<dbReference type="InterPro" id="IPR020900">
    <property type="entry name" value="Arg_repress_DNA-bd"/>
</dbReference>
<dbReference type="PRINTS" id="PR01467">
    <property type="entry name" value="ARGREPRESSOR"/>
</dbReference>
<accession>A0A091BZG4</accession>
<feature type="domain" description="Arginine repressor C-terminal" evidence="9">
    <location>
        <begin position="83"/>
        <end position="149"/>
    </location>
</feature>
<comment type="caution">
    <text evidence="10">The sequence shown here is derived from an EMBL/GenBank/DDBJ whole genome shotgun (WGS) entry which is preliminary data.</text>
</comment>
<evidence type="ECO:0000259" key="8">
    <source>
        <dbReference type="Pfam" id="PF01316"/>
    </source>
</evidence>
<name>A0A091BZG4_9ENTE</name>
<dbReference type="GO" id="GO:0005737">
    <property type="term" value="C:cytoplasm"/>
    <property type="evidence" value="ECO:0007669"/>
    <property type="project" value="UniProtKB-SubCell"/>
</dbReference>
<dbReference type="Pfam" id="PF02863">
    <property type="entry name" value="Arg_repressor_C"/>
    <property type="match status" value="1"/>
</dbReference>
<evidence type="ECO:0000313" key="11">
    <source>
        <dbReference type="Proteomes" id="UP000029381"/>
    </source>
</evidence>
<dbReference type="Gene3D" id="3.30.1360.40">
    <property type="match status" value="1"/>
</dbReference>
<feature type="domain" description="Arginine repressor DNA-binding" evidence="8">
    <location>
        <begin position="1"/>
        <end position="67"/>
    </location>
</feature>
<dbReference type="HAMAP" id="MF_00173">
    <property type="entry name" value="Arg_repressor"/>
    <property type="match status" value="1"/>
</dbReference>
<dbReference type="InterPro" id="IPR001669">
    <property type="entry name" value="Arg_repress"/>
</dbReference>
<comment type="subcellular location">
    <subcellularLocation>
        <location evidence="1 7">Cytoplasm</location>
    </subcellularLocation>
</comment>
<dbReference type="InterPro" id="IPR020899">
    <property type="entry name" value="Arg_repress_C"/>
</dbReference>
<evidence type="ECO:0000256" key="1">
    <source>
        <dbReference type="ARBA" id="ARBA00004496"/>
    </source>
</evidence>
<dbReference type="InterPro" id="IPR036388">
    <property type="entry name" value="WH-like_DNA-bd_sf"/>
</dbReference>
<sequence length="162" mass="18692">MHKNERQSLIKQIISQNTIRTQEELLQRLQKKDITIAQATISRDIRDLKIIKTIDEKGKPKFVLYDTSSLQKQGETEKLISIFNDIVTKIEHVQFLTIVHTLPDNASLLASMIDEIHLPEVKCSLAGFDTVVLIVSDETRAIEMENYFNSIWQKQTREQIGN</sequence>
<dbReference type="PANTHER" id="PTHR34471:SF1">
    <property type="entry name" value="ARGININE REPRESSOR"/>
    <property type="match status" value="1"/>
</dbReference>
<reference evidence="10 11" key="1">
    <citation type="submission" date="2014-08" db="EMBL/GenBank/DDBJ databases">
        <title>Genome sequence of Tetragenococcus muriaticus.</title>
        <authorList>
            <person name="Chuea-nongthon C."/>
            <person name="Rodtong S."/>
            <person name="Yongsawatdigul J."/>
            <person name="Steele J.L."/>
            <person name="Liu X.-y."/>
            <person name="Speers J."/>
            <person name="Glasner J.D."/>
            <person name="Neeno-Eckwall E.C."/>
        </authorList>
    </citation>
    <scope>NUCLEOTIDE SEQUENCE [LARGE SCALE GENOMIC DNA]</scope>
    <source>
        <strain evidence="10 11">3MR10-3</strain>
    </source>
</reference>
<dbReference type="SUPFAM" id="SSF55252">
    <property type="entry name" value="C-terminal domain of arginine repressor"/>
    <property type="match status" value="1"/>
</dbReference>
<dbReference type="PATRIC" id="fig|1302648.3.peg.2091"/>
<dbReference type="EMBL" id="JPVT01000240">
    <property type="protein sequence ID" value="KFN89197.1"/>
    <property type="molecule type" value="Genomic_DNA"/>
</dbReference>
<dbReference type="Gene3D" id="1.10.10.10">
    <property type="entry name" value="Winged helix-like DNA-binding domain superfamily/Winged helix DNA-binding domain"/>
    <property type="match status" value="1"/>
</dbReference>
<dbReference type="UniPathway" id="UPA00068"/>
<keyword evidence="4 7" id="KW-0805">Transcription regulation</keyword>
<dbReference type="RefSeq" id="WP_014125835.1">
    <property type="nucleotide sequence ID" value="NZ_JPVT01000240.1"/>
</dbReference>
<comment type="similarity">
    <text evidence="2 7">Belongs to the ArgR family.</text>
</comment>
<keyword evidence="7" id="KW-0055">Arginine biosynthesis</keyword>
<evidence type="ECO:0000313" key="10">
    <source>
        <dbReference type="EMBL" id="KFN89197.1"/>
    </source>
</evidence>
<keyword evidence="11" id="KW-1185">Reference proteome</keyword>
<evidence type="ECO:0000259" key="9">
    <source>
        <dbReference type="Pfam" id="PF02863"/>
    </source>
</evidence>
<keyword evidence="3 7" id="KW-0963">Cytoplasm</keyword>
<dbReference type="Pfam" id="PF01316">
    <property type="entry name" value="Arg_repressor"/>
    <property type="match status" value="1"/>
</dbReference>
<dbReference type="GO" id="GO:0003700">
    <property type="term" value="F:DNA-binding transcription factor activity"/>
    <property type="evidence" value="ECO:0007669"/>
    <property type="project" value="UniProtKB-UniRule"/>
</dbReference>
<comment type="pathway">
    <text evidence="7">Amino-acid biosynthesis; L-arginine biosynthesis [regulation].</text>
</comment>